<organism evidence="1 2">
    <name type="scientific">Bonamia ostreae</name>
    <dbReference type="NCBI Taxonomy" id="126728"/>
    <lineage>
        <taxon>Eukaryota</taxon>
        <taxon>Sar</taxon>
        <taxon>Rhizaria</taxon>
        <taxon>Endomyxa</taxon>
        <taxon>Ascetosporea</taxon>
        <taxon>Haplosporida</taxon>
        <taxon>Bonamia</taxon>
    </lineage>
</organism>
<name>A0ABV2AUC4_9EUKA</name>
<evidence type="ECO:0000313" key="1">
    <source>
        <dbReference type="EMBL" id="MES1923262.1"/>
    </source>
</evidence>
<accession>A0ABV2AUC4</accession>
<gene>
    <name evidence="1" type="ORF">MHBO_004807</name>
</gene>
<dbReference type="EMBL" id="JBDODL010005359">
    <property type="protein sequence ID" value="MES1923262.1"/>
    <property type="molecule type" value="Genomic_DNA"/>
</dbReference>
<protein>
    <submittedName>
        <fullName evidence="1">Uncharacterized protein</fullName>
    </submittedName>
</protein>
<feature type="non-terminal residue" evidence="1">
    <location>
        <position position="1"/>
    </location>
</feature>
<keyword evidence="2" id="KW-1185">Reference proteome</keyword>
<evidence type="ECO:0000313" key="2">
    <source>
        <dbReference type="Proteomes" id="UP001439008"/>
    </source>
</evidence>
<reference evidence="1 2" key="1">
    <citation type="journal article" date="2024" name="BMC Biol.">
        <title>Comparative genomics of Ascetosporea gives new insight into the evolutionary basis for animal parasitism in Rhizaria.</title>
        <authorList>
            <person name="Hiltunen Thoren M."/>
            <person name="Onut-Brannstrom I."/>
            <person name="Alfjorden A."/>
            <person name="Peckova H."/>
            <person name="Swords F."/>
            <person name="Hooper C."/>
            <person name="Holzer A.S."/>
            <person name="Bass D."/>
            <person name="Burki F."/>
        </authorList>
    </citation>
    <scope>NUCLEOTIDE SEQUENCE [LARGE SCALE GENOMIC DNA]</scope>
    <source>
        <strain evidence="1">20-A016</strain>
    </source>
</reference>
<proteinExistence type="predicted"/>
<sequence>AGHSDDPILIDMTKPLAGEVMDGDVLGQDLTYQAVDDEICASWKGFYDPESGIEE</sequence>
<dbReference type="Proteomes" id="UP001439008">
    <property type="component" value="Unassembled WGS sequence"/>
</dbReference>
<comment type="caution">
    <text evidence="1">The sequence shown here is derived from an EMBL/GenBank/DDBJ whole genome shotgun (WGS) entry which is preliminary data.</text>
</comment>